<accession>A0ABR9UZ28</accession>
<protein>
    <submittedName>
        <fullName evidence="1">Uncharacterized protein</fullName>
    </submittedName>
</protein>
<evidence type="ECO:0000313" key="2">
    <source>
        <dbReference type="Proteomes" id="UP000651156"/>
    </source>
</evidence>
<dbReference type="Proteomes" id="UP000651156">
    <property type="component" value="Unassembled WGS sequence"/>
</dbReference>
<comment type="caution">
    <text evidence="1">The sequence shown here is derived from an EMBL/GenBank/DDBJ whole genome shotgun (WGS) entry which is preliminary data.</text>
</comment>
<keyword evidence="2" id="KW-1185">Reference proteome</keyword>
<dbReference type="RefSeq" id="WP_193934640.1">
    <property type="nucleotide sequence ID" value="NZ_CAWPMZ010000133.1"/>
</dbReference>
<reference evidence="1 2" key="1">
    <citation type="submission" date="2020-10" db="EMBL/GenBank/DDBJ databases">
        <authorList>
            <person name="Castelo-Branco R."/>
            <person name="Eusebio N."/>
            <person name="Adriana R."/>
            <person name="Vieira A."/>
            <person name="Brugerolle De Fraissinette N."/>
            <person name="Rezende De Castro R."/>
            <person name="Schneider M.P."/>
            <person name="Vasconcelos V."/>
            <person name="Leao P.N."/>
        </authorList>
    </citation>
    <scope>NUCLEOTIDE SEQUENCE [LARGE SCALE GENOMIC DNA]</scope>
    <source>
        <strain evidence="1 2">LEGE 06123</strain>
    </source>
</reference>
<name>A0ABR9UZ28_9CHRO</name>
<sequence>MAISISLSSLASRATRKVAAGNSGIRRIALNATTAVQEDDNPVASVYNAIEKFGQSLMRNTLQAFIDVFKFSWSKFWAQFVKTGLFLMNFNWNSTDQQLDEQIKQAEIALAASRGALAGQSLGFAICGLIPTATIAVFNEPLALYMLKELGEEAADEIASSLANMITLQLDVQVKRGFTALFKNYRTLLRGAAINFANILVRMGRLTQESVDKANENRNKPWSFAGAFEESIDSIEDPIEQAYTEEFWDEFQESCIEAGFIIAGAADSYFAAQKLANQSLVGDYGVVTIEPIRDNEAVTVDTNATSSP</sequence>
<proteinExistence type="predicted"/>
<organism evidence="1 2">
    <name type="scientific">Gloeocapsopsis crepidinum LEGE 06123</name>
    <dbReference type="NCBI Taxonomy" id="588587"/>
    <lineage>
        <taxon>Bacteria</taxon>
        <taxon>Bacillati</taxon>
        <taxon>Cyanobacteriota</taxon>
        <taxon>Cyanophyceae</taxon>
        <taxon>Oscillatoriophycideae</taxon>
        <taxon>Chroococcales</taxon>
        <taxon>Chroococcaceae</taxon>
        <taxon>Gloeocapsopsis</taxon>
    </lineage>
</organism>
<evidence type="ECO:0000313" key="1">
    <source>
        <dbReference type="EMBL" id="MBE9193250.1"/>
    </source>
</evidence>
<gene>
    <name evidence="1" type="ORF">IQ230_23470</name>
</gene>
<dbReference type="EMBL" id="JADEWN010000084">
    <property type="protein sequence ID" value="MBE9193250.1"/>
    <property type="molecule type" value="Genomic_DNA"/>
</dbReference>